<evidence type="ECO:0000313" key="1">
    <source>
        <dbReference type="EMBL" id="KKN09508.1"/>
    </source>
</evidence>
<protein>
    <submittedName>
        <fullName evidence="1">Uncharacterized protein</fullName>
    </submittedName>
</protein>
<sequence length="118" mass="13616">MENNIDTQPRNCGAVINLLLIRWSILYQYAALEKLQTRKSAQPTNILAEFNFAQGKPVLQIEIIKLKIIELLPEASFIFPEFQDEADLAQDDFLEIYLEHQMLAIKKVREVLDTLGIK</sequence>
<comment type="caution">
    <text evidence="1">The sequence shown here is derived from an EMBL/GenBank/DDBJ whole genome shotgun (WGS) entry which is preliminary data.</text>
</comment>
<name>A0A0F9QWF3_9ZZZZ</name>
<reference evidence="1" key="1">
    <citation type="journal article" date="2015" name="Nature">
        <title>Complex archaea that bridge the gap between prokaryotes and eukaryotes.</title>
        <authorList>
            <person name="Spang A."/>
            <person name="Saw J.H."/>
            <person name="Jorgensen S.L."/>
            <person name="Zaremba-Niedzwiedzka K."/>
            <person name="Martijn J."/>
            <person name="Lind A.E."/>
            <person name="van Eijk R."/>
            <person name="Schleper C."/>
            <person name="Guy L."/>
            <person name="Ettema T.J."/>
        </authorList>
    </citation>
    <scope>NUCLEOTIDE SEQUENCE</scope>
</reference>
<dbReference type="AlphaFoldDB" id="A0A0F9QWF3"/>
<accession>A0A0F9QWF3</accession>
<dbReference type="EMBL" id="LAZR01004341">
    <property type="protein sequence ID" value="KKN09508.1"/>
    <property type="molecule type" value="Genomic_DNA"/>
</dbReference>
<gene>
    <name evidence="1" type="ORF">LCGC14_1045930</name>
</gene>
<organism evidence="1">
    <name type="scientific">marine sediment metagenome</name>
    <dbReference type="NCBI Taxonomy" id="412755"/>
    <lineage>
        <taxon>unclassified sequences</taxon>
        <taxon>metagenomes</taxon>
        <taxon>ecological metagenomes</taxon>
    </lineage>
</organism>
<proteinExistence type="predicted"/>